<sequence>MSAGLPLQNQPYCARILCNRNKQRNAQTRKRERCFPNLAKTYLIIQVYNSFNTNKKVHSA</sequence>
<keyword evidence="2" id="KW-1185">Reference proteome</keyword>
<gene>
    <name evidence="1" type="ORF">EOV40_008225</name>
</gene>
<reference evidence="1 2" key="1">
    <citation type="submission" date="2019-08" db="EMBL/GenBank/DDBJ databases">
        <title>Acetobacter oryzioeni sp. nov., isolated from Korean rice wine vinegar.</title>
        <authorList>
            <person name="Baek J.H."/>
            <person name="Kim K.H."/>
            <person name="Jeon C.O."/>
            <person name="Han D.M."/>
        </authorList>
    </citation>
    <scope>NUCLEOTIDE SEQUENCE [LARGE SCALE GENOMIC DNA]</scope>
    <source>
        <strain evidence="1 2">B6</strain>
    </source>
</reference>
<accession>A0A5B9GK89</accession>
<dbReference type="EMBL" id="CP042808">
    <property type="protein sequence ID" value="QEE86582.1"/>
    <property type="molecule type" value="Genomic_DNA"/>
</dbReference>
<protein>
    <submittedName>
        <fullName evidence="1">Uncharacterized protein</fullName>
    </submittedName>
</protein>
<dbReference type="Proteomes" id="UP000287027">
    <property type="component" value="Chromosome"/>
</dbReference>
<organism evidence="1 2">
    <name type="scientific">Acetobacter oryzoeni</name>
    <dbReference type="NCBI Taxonomy" id="2500548"/>
    <lineage>
        <taxon>Bacteria</taxon>
        <taxon>Pseudomonadati</taxon>
        <taxon>Pseudomonadota</taxon>
        <taxon>Alphaproteobacteria</taxon>
        <taxon>Acetobacterales</taxon>
        <taxon>Acetobacteraceae</taxon>
        <taxon>Acetobacter</taxon>
    </lineage>
</organism>
<proteinExistence type="predicted"/>
<evidence type="ECO:0000313" key="2">
    <source>
        <dbReference type="Proteomes" id="UP000287027"/>
    </source>
</evidence>
<dbReference type="AlphaFoldDB" id="A0A5B9GK89"/>
<dbReference type="KEGG" id="aoy:EOV40_008225"/>
<evidence type="ECO:0000313" key="1">
    <source>
        <dbReference type="EMBL" id="QEE86582.1"/>
    </source>
</evidence>
<name>A0A5B9GK89_9PROT</name>